<reference evidence="2" key="1">
    <citation type="journal article" date="2014" name="Int. J. Syst. Evol. Microbiol.">
        <title>Complete genome sequence of Corynebacterium casei LMG S-19264T (=DSM 44701T), isolated from a smear-ripened cheese.</title>
        <authorList>
            <consortium name="US DOE Joint Genome Institute (JGI-PGF)"/>
            <person name="Walter F."/>
            <person name="Albersmeier A."/>
            <person name="Kalinowski J."/>
            <person name="Ruckert C."/>
        </authorList>
    </citation>
    <scope>NUCLEOTIDE SEQUENCE</scope>
    <source>
        <strain evidence="2">VKM Ac-1020</strain>
    </source>
</reference>
<keyword evidence="3" id="KW-1185">Reference proteome</keyword>
<dbReference type="PANTHER" id="PTHR43139">
    <property type="entry name" value="SI:DKEY-122A22.2"/>
    <property type="match status" value="1"/>
</dbReference>
<evidence type="ECO:0000259" key="1">
    <source>
        <dbReference type="Pfam" id="PF12697"/>
    </source>
</evidence>
<evidence type="ECO:0000313" key="2">
    <source>
        <dbReference type="EMBL" id="GLJ60833.1"/>
    </source>
</evidence>
<dbReference type="InterPro" id="IPR052370">
    <property type="entry name" value="Meta-cleavage_hydrolase"/>
</dbReference>
<dbReference type="SUPFAM" id="SSF53474">
    <property type="entry name" value="alpha/beta-Hydrolases"/>
    <property type="match status" value="1"/>
</dbReference>
<dbReference type="AlphaFoldDB" id="A0A9W6H2D5"/>
<dbReference type="PRINTS" id="PR00111">
    <property type="entry name" value="ABHYDROLASE"/>
</dbReference>
<comment type="caution">
    <text evidence="2">The sequence shown here is derived from an EMBL/GenBank/DDBJ whole genome shotgun (WGS) entry which is preliminary data.</text>
</comment>
<protein>
    <recommendedName>
        <fullName evidence="1">AB hydrolase-1 domain-containing protein</fullName>
    </recommendedName>
</protein>
<dbReference type="PANTHER" id="PTHR43139:SF52">
    <property type="entry name" value="SI:DKEY-122A22.2"/>
    <property type="match status" value="1"/>
</dbReference>
<dbReference type="RefSeq" id="WP_271172546.1">
    <property type="nucleotide sequence ID" value="NZ_BSEJ01000003.1"/>
</dbReference>
<dbReference type="InterPro" id="IPR000073">
    <property type="entry name" value="AB_hydrolase_1"/>
</dbReference>
<reference evidence="2" key="2">
    <citation type="submission" date="2023-01" db="EMBL/GenBank/DDBJ databases">
        <authorList>
            <person name="Sun Q."/>
            <person name="Evtushenko L."/>
        </authorList>
    </citation>
    <scope>NUCLEOTIDE SEQUENCE</scope>
    <source>
        <strain evidence="2">VKM Ac-1020</strain>
    </source>
</reference>
<dbReference type="GO" id="GO:0003824">
    <property type="term" value="F:catalytic activity"/>
    <property type="evidence" value="ECO:0007669"/>
    <property type="project" value="UniProtKB-ARBA"/>
</dbReference>
<dbReference type="InterPro" id="IPR029058">
    <property type="entry name" value="AB_hydrolase_fold"/>
</dbReference>
<dbReference type="Proteomes" id="UP001142462">
    <property type="component" value="Unassembled WGS sequence"/>
</dbReference>
<accession>A0A9W6H2D5</accession>
<gene>
    <name evidence="2" type="ORF">GCM10017576_09620</name>
</gene>
<dbReference type="Pfam" id="PF12697">
    <property type="entry name" value="Abhydrolase_6"/>
    <property type="match status" value="1"/>
</dbReference>
<dbReference type="EMBL" id="BSEJ01000003">
    <property type="protein sequence ID" value="GLJ60833.1"/>
    <property type="molecule type" value="Genomic_DNA"/>
</dbReference>
<sequence>MSAFPVTHPAHAETGPRPLVLLHGGNVANWMWAPQVEAFRDRLVLTPDLPGFGARTAEDWPGLDAVADDVVAQVRSAGVGGAFDLVGLSLGGVVALRLLARHGADVPRALVTGAPLTGVGRSARVITALQLALWDAAWFWRAQAAAFRLPEDAREEFVRHGLSVRKENARAMSADVDAGRVPTGLGAYGGALLAVAGEREPAVVRRSLAVLRAALPTARTGLVPRMHHVWNVEDVPLFNDVVREWMDGRMDPRIARAD</sequence>
<evidence type="ECO:0000313" key="3">
    <source>
        <dbReference type="Proteomes" id="UP001142462"/>
    </source>
</evidence>
<proteinExistence type="predicted"/>
<organism evidence="2 3">
    <name type="scientific">Microbacterium barkeri</name>
    <dbReference type="NCBI Taxonomy" id="33917"/>
    <lineage>
        <taxon>Bacteria</taxon>
        <taxon>Bacillati</taxon>
        <taxon>Actinomycetota</taxon>
        <taxon>Actinomycetes</taxon>
        <taxon>Micrococcales</taxon>
        <taxon>Microbacteriaceae</taxon>
        <taxon>Microbacterium</taxon>
    </lineage>
</organism>
<name>A0A9W6H2D5_9MICO</name>
<feature type="domain" description="AB hydrolase-1" evidence="1">
    <location>
        <begin position="19"/>
        <end position="233"/>
    </location>
</feature>
<dbReference type="Gene3D" id="3.40.50.1820">
    <property type="entry name" value="alpha/beta hydrolase"/>
    <property type="match status" value="1"/>
</dbReference>